<dbReference type="AlphaFoldDB" id="A0A8A0WJ88"/>
<sequence length="332" mass="36148">MASASPDPSYPPLFRGPNHHHVTPPPRRGPTTAHEPSFELPLLDLENLGPAQLAGACAEWGLFRAANHGVPAALAAELRRAAAALLALPFEAKDAAAATATSSAAASYFWGSPAGPIRVKNLNWVEGFHVSLAGCGDVAIGGGEFSLFRGLVNQYCKHMARIARTIFDAMAIDLKLTGNQSSSYLSEHDGTFRVYRYPRRPENCNNFGMEAHTDSSVLSILNQDDVGGLQILHRGEWLDVKPVADTLIVNLGDMMQAISSDRYKSVEHRVVANPFTERKSLCYFAFPVEDSVIISSNYKPFTYKQFKAQVEEDIKVTGAKVGLSRFRITASN</sequence>
<dbReference type="InterPro" id="IPR027443">
    <property type="entry name" value="IPNS-like_sf"/>
</dbReference>
<evidence type="ECO:0000256" key="1">
    <source>
        <dbReference type="ARBA" id="ARBA00001961"/>
    </source>
</evidence>
<evidence type="ECO:0000256" key="3">
    <source>
        <dbReference type="ARBA" id="ARBA00023002"/>
    </source>
</evidence>
<dbReference type="InterPro" id="IPR005123">
    <property type="entry name" value="Oxoglu/Fe-dep_dioxygenase_dom"/>
</dbReference>
<evidence type="ECO:0000313" key="8">
    <source>
        <dbReference type="EMBL" id="QSQ68580.1"/>
    </source>
</evidence>
<evidence type="ECO:0000256" key="4">
    <source>
        <dbReference type="ARBA" id="ARBA00023004"/>
    </source>
</evidence>
<feature type="region of interest" description="Disordered" evidence="6">
    <location>
        <begin position="1"/>
        <end position="35"/>
    </location>
</feature>
<evidence type="ECO:0000256" key="2">
    <source>
        <dbReference type="ARBA" id="ARBA00022723"/>
    </source>
</evidence>
<dbReference type="Pfam" id="PF14226">
    <property type="entry name" value="DIOX_N"/>
    <property type="match status" value="1"/>
</dbReference>
<comment type="cofactor">
    <cofactor evidence="1">
        <name>L-ascorbate</name>
        <dbReference type="ChEBI" id="CHEBI:38290"/>
    </cofactor>
</comment>
<protein>
    <recommendedName>
        <fullName evidence="7">Fe2OG dioxygenase domain-containing protein</fullName>
    </recommendedName>
</protein>
<dbReference type="PROSITE" id="PS51471">
    <property type="entry name" value="FE2OG_OXY"/>
    <property type="match status" value="1"/>
</dbReference>
<evidence type="ECO:0000256" key="5">
    <source>
        <dbReference type="RuleBase" id="RU003682"/>
    </source>
</evidence>
<dbReference type="Gene3D" id="2.60.120.330">
    <property type="entry name" value="B-lactam Antibiotic, Isopenicillin N Synthase, Chain"/>
    <property type="match status" value="1"/>
</dbReference>
<evidence type="ECO:0000256" key="6">
    <source>
        <dbReference type="SAM" id="MobiDB-lite"/>
    </source>
</evidence>
<organism evidence="8">
    <name type="scientific">Puya raimondii</name>
    <name type="common">Queen of the Andes</name>
    <dbReference type="NCBI Taxonomy" id="112807"/>
    <lineage>
        <taxon>Eukaryota</taxon>
        <taxon>Viridiplantae</taxon>
        <taxon>Streptophyta</taxon>
        <taxon>Embryophyta</taxon>
        <taxon>Tracheophyta</taxon>
        <taxon>Spermatophyta</taxon>
        <taxon>Magnoliopsida</taxon>
        <taxon>Liliopsida</taxon>
        <taxon>Poales</taxon>
        <taxon>Bromeliaceae</taxon>
        <taxon>Puyoideae</taxon>
        <taxon>Puya</taxon>
    </lineage>
</organism>
<comment type="similarity">
    <text evidence="5">Belongs to the iron/ascorbate-dependent oxidoreductase family.</text>
</comment>
<dbReference type="GO" id="GO:0046872">
    <property type="term" value="F:metal ion binding"/>
    <property type="evidence" value="ECO:0007669"/>
    <property type="project" value="UniProtKB-KW"/>
</dbReference>
<keyword evidence="3 5" id="KW-0560">Oxidoreductase</keyword>
<dbReference type="Pfam" id="PF03171">
    <property type="entry name" value="2OG-FeII_Oxy"/>
    <property type="match status" value="1"/>
</dbReference>
<keyword evidence="2 5" id="KW-0479">Metal-binding</keyword>
<evidence type="ECO:0000259" key="7">
    <source>
        <dbReference type="PROSITE" id="PS51471"/>
    </source>
</evidence>
<reference evidence="8" key="1">
    <citation type="submission" date="2020-10" db="EMBL/GenBank/DDBJ databases">
        <authorList>
            <person name="Yuan Z."/>
            <person name="Wang Y."/>
            <person name="Liu Q."/>
            <person name="Liu L."/>
            <person name="Li X."/>
        </authorList>
    </citation>
    <scope>NUCLEOTIDE SEQUENCE</scope>
</reference>
<dbReference type="InterPro" id="IPR026992">
    <property type="entry name" value="DIOX_N"/>
</dbReference>
<dbReference type="InterPro" id="IPR050231">
    <property type="entry name" value="Iron_ascorbate_oxido_reductase"/>
</dbReference>
<dbReference type="PANTHER" id="PTHR47990">
    <property type="entry name" value="2-OXOGLUTARATE (2OG) AND FE(II)-DEPENDENT OXYGENASE SUPERFAMILY PROTEIN-RELATED"/>
    <property type="match status" value="1"/>
</dbReference>
<dbReference type="InterPro" id="IPR044861">
    <property type="entry name" value="IPNS-like_FE2OG_OXY"/>
</dbReference>
<dbReference type="SUPFAM" id="SSF51197">
    <property type="entry name" value="Clavaminate synthase-like"/>
    <property type="match status" value="1"/>
</dbReference>
<proteinExistence type="inferred from homology"/>
<name>A0A8A0WJ88_PUYRA</name>
<accession>A0A8A0WJ88</accession>
<feature type="domain" description="Fe2OG dioxygenase" evidence="7">
    <location>
        <begin position="187"/>
        <end position="287"/>
    </location>
</feature>
<dbReference type="EMBL" id="MW125504">
    <property type="protein sequence ID" value="QSQ68580.1"/>
    <property type="molecule type" value="Genomic_DNA"/>
</dbReference>
<dbReference type="GO" id="GO:0016491">
    <property type="term" value="F:oxidoreductase activity"/>
    <property type="evidence" value="ECO:0007669"/>
    <property type="project" value="UniProtKB-KW"/>
</dbReference>
<keyword evidence="4 5" id="KW-0408">Iron</keyword>